<dbReference type="AlphaFoldDB" id="A0A6A6BPF1"/>
<dbReference type="GeneID" id="54297240"/>
<sequence>MEFLQLPTSPACIRKRHEPSRPFSSTRRSGRLAAFIQKKVFDPWRQQSPNSCTTIRDDCSATQKQKLQKTFRPDILDNGAFYPQFRLFAILVHSFLTTGIRSINDNAYTKLTSWSATSRNLRGPNGASPTKLLFANAGNSPLKLEFLHFCTFFIHLVVSQRGHQCTNF</sequence>
<keyword evidence="2" id="KW-1185">Reference proteome</keyword>
<gene>
    <name evidence="1" type="ORF">K452DRAFT_283243</name>
</gene>
<organism evidence="1 2">
    <name type="scientific">Aplosporella prunicola CBS 121167</name>
    <dbReference type="NCBI Taxonomy" id="1176127"/>
    <lineage>
        <taxon>Eukaryota</taxon>
        <taxon>Fungi</taxon>
        <taxon>Dikarya</taxon>
        <taxon>Ascomycota</taxon>
        <taxon>Pezizomycotina</taxon>
        <taxon>Dothideomycetes</taxon>
        <taxon>Dothideomycetes incertae sedis</taxon>
        <taxon>Botryosphaeriales</taxon>
        <taxon>Aplosporellaceae</taxon>
        <taxon>Aplosporella</taxon>
    </lineage>
</organism>
<accession>A0A6A6BPF1</accession>
<name>A0A6A6BPF1_9PEZI</name>
<evidence type="ECO:0000313" key="2">
    <source>
        <dbReference type="Proteomes" id="UP000799438"/>
    </source>
</evidence>
<reference evidence="1" key="1">
    <citation type="journal article" date="2020" name="Stud. Mycol.">
        <title>101 Dothideomycetes genomes: a test case for predicting lifestyles and emergence of pathogens.</title>
        <authorList>
            <person name="Haridas S."/>
            <person name="Albert R."/>
            <person name="Binder M."/>
            <person name="Bloem J."/>
            <person name="Labutti K."/>
            <person name="Salamov A."/>
            <person name="Andreopoulos B."/>
            <person name="Baker S."/>
            <person name="Barry K."/>
            <person name="Bills G."/>
            <person name="Bluhm B."/>
            <person name="Cannon C."/>
            <person name="Castanera R."/>
            <person name="Culley D."/>
            <person name="Daum C."/>
            <person name="Ezra D."/>
            <person name="Gonzalez J."/>
            <person name="Henrissat B."/>
            <person name="Kuo A."/>
            <person name="Liang C."/>
            <person name="Lipzen A."/>
            <person name="Lutzoni F."/>
            <person name="Magnuson J."/>
            <person name="Mondo S."/>
            <person name="Nolan M."/>
            <person name="Ohm R."/>
            <person name="Pangilinan J."/>
            <person name="Park H.-J."/>
            <person name="Ramirez L."/>
            <person name="Alfaro M."/>
            <person name="Sun H."/>
            <person name="Tritt A."/>
            <person name="Yoshinaga Y."/>
            <person name="Zwiers L.-H."/>
            <person name="Turgeon B."/>
            <person name="Goodwin S."/>
            <person name="Spatafora J."/>
            <person name="Crous P."/>
            <person name="Grigoriev I."/>
        </authorList>
    </citation>
    <scope>NUCLEOTIDE SEQUENCE</scope>
    <source>
        <strain evidence="1">CBS 121167</strain>
    </source>
</reference>
<dbReference type="EMBL" id="ML995476">
    <property type="protein sequence ID" value="KAF2145946.1"/>
    <property type="molecule type" value="Genomic_DNA"/>
</dbReference>
<evidence type="ECO:0000313" key="1">
    <source>
        <dbReference type="EMBL" id="KAF2145946.1"/>
    </source>
</evidence>
<proteinExistence type="predicted"/>
<protein>
    <submittedName>
        <fullName evidence="1">Uncharacterized protein</fullName>
    </submittedName>
</protein>
<dbReference type="RefSeq" id="XP_033401658.1">
    <property type="nucleotide sequence ID" value="XM_033539744.1"/>
</dbReference>
<dbReference type="Proteomes" id="UP000799438">
    <property type="component" value="Unassembled WGS sequence"/>
</dbReference>